<dbReference type="EMBL" id="VFFF01000001">
    <property type="protein sequence ID" value="TNY32972.1"/>
    <property type="molecule type" value="Genomic_DNA"/>
</dbReference>
<evidence type="ECO:0000313" key="2">
    <source>
        <dbReference type="EMBL" id="TNY32972.1"/>
    </source>
</evidence>
<name>A0A5C5GDW8_9RHOB</name>
<protein>
    <submittedName>
        <fullName evidence="2">Uncharacterized protein</fullName>
    </submittedName>
</protein>
<keyword evidence="1" id="KW-0732">Signal</keyword>
<dbReference type="AlphaFoldDB" id="A0A5C5GDW8"/>
<feature type="chain" id="PRO_5022717834" evidence="1">
    <location>
        <begin position="21"/>
        <end position="68"/>
    </location>
</feature>
<sequence length="68" mass="7561">MFKTALTASAFTLIAGLASAAQPTIDVAQHVAQTTVNATSEIELVNYYCEWVTVYDAWGNWFTVYECY</sequence>
<evidence type="ECO:0000256" key="1">
    <source>
        <dbReference type="SAM" id="SignalP"/>
    </source>
</evidence>
<proteinExistence type="predicted"/>
<keyword evidence="3" id="KW-1185">Reference proteome</keyword>
<dbReference type="RefSeq" id="WP_140193657.1">
    <property type="nucleotide sequence ID" value="NZ_CP065915.1"/>
</dbReference>
<feature type="signal peptide" evidence="1">
    <location>
        <begin position="1"/>
        <end position="20"/>
    </location>
</feature>
<reference evidence="2 3" key="1">
    <citation type="submission" date="2019-06" db="EMBL/GenBank/DDBJ databases">
        <title>Genome of new Rhodobacteraceae sp. SM1903.</title>
        <authorList>
            <person name="Ren X."/>
        </authorList>
    </citation>
    <scope>NUCLEOTIDE SEQUENCE [LARGE SCALE GENOMIC DNA]</scope>
    <source>
        <strain evidence="2 3">SM1903</strain>
    </source>
</reference>
<evidence type="ECO:0000313" key="3">
    <source>
        <dbReference type="Proteomes" id="UP000314011"/>
    </source>
</evidence>
<dbReference type="OrthoDB" id="7873637at2"/>
<gene>
    <name evidence="2" type="ORF">FHY64_06765</name>
</gene>
<organism evidence="2 3">
    <name type="scientific">Pelagovum pacificum</name>
    <dbReference type="NCBI Taxonomy" id="2588711"/>
    <lineage>
        <taxon>Bacteria</taxon>
        <taxon>Pseudomonadati</taxon>
        <taxon>Pseudomonadota</taxon>
        <taxon>Alphaproteobacteria</taxon>
        <taxon>Rhodobacterales</taxon>
        <taxon>Paracoccaceae</taxon>
        <taxon>Pelagovum</taxon>
    </lineage>
</organism>
<accession>A0A5C5GDW8</accession>
<dbReference type="Proteomes" id="UP000314011">
    <property type="component" value="Unassembled WGS sequence"/>
</dbReference>
<comment type="caution">
    <text evidence="2">The sequence shown here is derived from an EMBL/GenBank/DDBJ whole genome shotgun (WGS) entry which is preliminary data.</text>
</comment>